<name>A0ABP4X6C8_9ACTN</name>
<organism evidence="4 5">
    <name type="scientific">Luedemannella helvata</name>
    <dbReference type="NCBI Taxonomy" id="349315"/>
    <lineage>
        <taxon>Bacteria</taxon>
        <taxon>Bacillati</taxon>
        <taxon>Actinomycetota</taxon>
        <taxon>Actinomycetes</taxon>
        <taxon>Micromonosporales</taxon>
        <taxon>Micromonosporaceae</taxon>
        <taxon>Luedemannella</taxon>
    </lineage>
</organism>
<keyword evidence="2" id="KW-0963">Cytoplasm</keyword>
<keyword evidence="5" id="KW-1185">Reference proteome</keyword>
<dbReference type="InterPro" id="IPR028366">
    <property type="entry name" value="PhoU"/>
</dbReference>
<evidence type="ECO:0000256" key="1">
    <source>
        <dbReference type="ARBA" id="ARBA00022592"/>
    </source>
</evidence>
<evidence type="ECO:0000256" key="2">
    <source>
        <dbReference type="PIRNR" id="PIRNR003107"/>
    </source>
</evidence>
<keyword evidence="2" id="KW-0813">Transport</keyword>
<dbReference type="Gene3D" id="1.20.58.220">
    <property type="entry name" value="Phosphate transport system protein phou homolog 2, domain 2"/>
    <property type="match status" value="1"/>
</dbReference>
<dbReference type="EMBL" id="BAAALS010000030">
    <property type="protein sequence ID" value="GAA1771472.1"/>
    <property type="molecule type" value="Genomic_DNA"/>
</dbReference>
<dbReference type="Proteomes" id="UP001500655">
    <property type="component" value="Unassembled WGS sequence"/>
</dbReference>
<protein>
    <recommendedName>
        <fullName evidence="2">Phosphate-specific transport system accessory protein PhoU</fullName>
    </recommendedName>
</protein>
<comment type="caution">
    <text evidence="4">The sequence shown here is derived from an EMBL/GenBank/DDBJ whole genome shotgun (WGS) entry which is preliminary data.</text>
</comment>
<accession>A0ABP4X6C8</accession>
<dbReference type="Pfam" id="PF01895">
    <property type="entry name" value="PhoU"/>
    <property type="match status" value="2"/>
</dbReference>
<dbReference type="PANTHER" id="PTHR42930">
    <property type="entry name" value="PHOSPHATE-SPECIFIC TRANSPORT SYSTEM ACCESSORY PROTEIN PHOU"/>
    <property type="match status" value="1"/>
</dbReference>
<dbReference type="PANTHER" id="PTHR42930:SF3">
    <property type="entry name" value="PHOSPHATE-SPECIFIC TRANSPORT SYSTEM ACCESSORY PROTEIN PHOU"/>
    <property type="match status" value="1"/>
</dbReference>
<evidence type="ECO:0000313" key="4">
    <source>
        <dbReference type="EMBL" id="GAA1771472.1"/>
    </source>
</evidence>
<dbReference type="SUPFAM" id="SSF109755">
    <property type="entry name" value="PhoU-like"/>
    <property type="match status" value="1"/>
</dbReference>
<evidence type="ECO:0000259" key="3">
    <source>
        <dbReference type="Pfam" id="PF01895"/>
    </source>
</evidence>
<gene>
    <name evidence="4" type="primary">phoU</name>
    <name evidence="4" type="ORF">GCM10009681_48650</name>
</gene>
<reference evidence="5" key="1">
    <citation type="journal article" date="2019" name="Int. J. Syst. Evol. Microbiol.">
        <title>The Global Catalogue of Microorganisms (GCM) 10K type strain sequencing project: providing services to taxonomists for standard genome sequencing and annotation.</title>
        <authorList>
            <consortium name="The Broad Institute Genomics Platform"/>
            <consortium name="The Broad Institute Genome Sequencing Center for Infectious Disease"/>
            <person name="Wu L."/>
            <person name="Ma J."/>
        </authorList>
    </citation>
    <scope>NUCLEOTIDE SEQUENCE [LARGE SCALE GENOMIC DNA]</scope>
    <source>
        <strain evidence="5">JCM 13249</strain>
    </source>
</reference>
<feature type="domain" description="PhoU" evidence="3">
    <location>
        <begin position="18"/>
        <end position="103"/>
    </location>
</feature>
<comment type="subcellular location">
    <subcellularLocation>
        <location evidence="2">Cytoplasm</location>
    </subcellularLocation>
</comment>
<evidence type="ECO:0000313" key="5">
    <source>
        <dbReference type="Proteomes" id="UP001500655"/>
    </source>
</evidence>
<keyword evidence="1 2" id="KW-0592">Phosphate transport</keyword>
<dbReference type="PIRSF" id="PIRSF003107">
    <property type="entry name" value="PhoU"/>
    <property type="match status" value="1"/>
</dbReference>
<comment type="function">
    <text evidence="2">Plays a role in the regulation of phosphate uptake.</text>
</comment>
<comment type="subunit">
    <text evidence="2">Homodimer.</text>
</comment>
<dbReference type="RefSeq" id="WP_344086499.1">
    <property type="nucleotide sequence ID" value="NZ_BAAALS010000030.1"/>
</dbReference>
<proteinExistence type="inferred from homology"/>
<dbReference type="InterPro" id="IPR038078">
    <property type="entry name" value="PhoU-like_sf"/>
</dbReference>
<dbReference type="InterPro" id="IPR026022">
    <property type="entry name" value="PhoU_dom"/>
</dbReference>
<sequence>MREEFQAELDEVSRLLVAMADEVRGLMSRATTALLVADKELGEAVISGDATVNSLYREVEEKVYLLLARQAPVASDLRHVVTALHIATDIERMGDLAKHVARTALRRYPAVAVPPELAQVIKKMADAADTLAGKISEVLAHQDAARAAELETDDDVIDELHKGLFVVLLGAAWQHGVEAAIDGALLGRFYERFADHAVNAGYQLYYFATGEQLVRD</sequence>
<dbReference type="NCBIfam" id="TIGR02135">
    <property type="entry name" value="phoU_full"/>
    <property type="match status" value="1"/>
</dbReference>
<feature type="domain" description="PhoU" evidence="3">
    <location>
        <begin position="121"/>
        <end position="200"/>
    </location>
</feature>
<comment type="similarity">
    <text evidence="2">Belongs to the PhoU family.</text>
</comment>